<dbReference type="eggNOG" id="COG3434">
    <property type="taxonomic scope" value="Bacteria"/>
</dbReference>
<dbReference type="AlphaFoldDB" id="A0A0A7EMC3"/>
<dbReference type="InterPro" id="IPR001633">
    <property type="entry name" value="EAL_dom"/>
</dbReference>
<protein>
    <recommendedName>
        <fullName evidence="1">HDOD domain-containing protein</fullName>
    </recommendedName>
</protein>
<dbReference type="Gene3D" id="1.10.3210.10">
    <property type="entry name" value="Hypothetical protein af1432"/>
    <property type="match status" value="1"/>
</dbReference>
<evidence type="ECO:0000313" key="3">
    <source>
        <dbReference type="Proteomes" id="UP000030341"/>
    </source>
</evidence>
<dbReference type="HOGENOM" id="CLU_044951_2_0_6"/>
<dbReference type="Gene3D" id="3.20.20.450">
    <property type="entry name" value="EAL domain"/>
    <property type="match status" value="1"/>
</dbReference>
<proteinExistence type="predicted"/>
<dbReference type="InterPro" id="IPR013976">
    <property type="entry name" value="HDOD"/>
</dbReference>
<dbReference type="PANTHER" id="PTHR33525">
    <property type="match status" value="1"/>
</dbReference>
<dbReference type="KEGG" id="pseo:OM33_19355"/>
<dbReference type="PANTHER" id="PTHR33525:SF4">
    <property type="entry name" value="CYCLIC DI-GMP PHOSPHODIESTERASE CDGJ"/>
    <property type="match status" value="1"/>
</dbReference>
<gene>
    <name evidence="2" type="ORF">OM33_19355</name>
</gene>
<feature type="domain" description="HDOD" evidence="1">
    <location>
        <begin position="199"/>
        <end position="385"/>
    </location>
</feature>
<keyword evidence="3" id="KW-1185">Reference proteome</keyword>
<dbReference type="STRING" id="1348114.OM33_19355"/>
<evidence type="ECO:0000313" key="2">
    <source>
        <dbReference type="EMBL" id="AIY67216.1"/>
    </source>
</evidence>
<dbReference type="PIRSF" id="PIRSF003180">
    <property type="entry name" value="DiGMPpdiest_YuxH"/>
    <property type="match status" value="1"/>
</dbReference>
<dbReference type="Pfam" id="PF08668">
    <property type="entry name" value="HDOD"/>
    <property type="match status" value="1"/>
</dbReference>
<accession>A0A0A7EMC3</accession>
<evidence type="ECO:0000259" key="1">
    <source>
        <dbReference type="PROSITE" id="PS51833"/>
    </source>
</evidence>
<reference evidence="2 3" key="1">
    <citation type="submission" date="2014-11" db="EMBL/GenBank/DDBJ databases">
        <title>Complete Genome Sequence of Pseudoalteromonas sp. Strain OCN003 Isolated from Kaneohe Bay, Oahu, Hawaii.</title>
        <authorList>
            <person name="Beurmann S."/>
            <person name="Videau P."/>
            <person name="Ushijima B."/>
            <person name="Smith A.M."/>
            <person name="Aeby G.S."/>
            <person name="Callahan S.M."/>
            <person name="Belcaid M."/>
        </authorList>
    </citation>
    <scope>NUCLEOTIDE SEQUENCE [LARGE SCALE GENOMIC DNA]</scope>
    <source>
        <strain evidence="2 3">OCN003</strain>
    </source>
</reference>
<dbReference type="PROSITE" id="PS51833">
    <property type="entry name" value="HDOD"/>
    <property type="match status" value="1"/>
</dbReference>
<dbReference type="RefSeq" id="WP_040136019.1">
    <property type="nucleotide sequence ID" value="NZ_CP009889.1"/>
</dbReference>
<dbReference type="EMBL" id="CP009889">
    <property type="protein sequence ID" value="AIY67216.1"/>
    <property type="molecule type" value="Genomic_DNA"/>
</dbReference>
<dbReference type="Proteomes" id="UP000030341">
    <property type="component" value="Chromosome 2"/>
</dbReference>
<dbReference type="InterPro" id="IPR035919">
    <property type="entry name" value="EAL_sf"/>
</dbReference>
<dbReference type="InterPro" id="IPR052340">
    <property type="entry name" value="RNase_Y/CdgJ"/>
</dbReference>
<name>A0A0A7EMC3_9GAMM</name>
<dbReference type="Pfam" id="PF00563">
    <property type="entry name" value="EAL"/>
    <property type="match status" value="1"/>
</dbReference>
<dbReference type="InterPro" id="IPR014408">
    <property type="entry name" value="dGMP_Pdiesterase_EAL/HD-GYP"/>
</dbReference>
<organism evidence="2 3">
    <name type="scientific">Pseudoalteromonas piratica</name>
    <dbReference type="NCBI Taxonomy" id="1348114"/>
    <lineage>
        <taxon>Bacteria</taxon>
        <taxon>Pseudomonadati</taxon>
        <taxon>Pseudomonadota</taxon>
        <taxon>Gammaproteobacteria</taxon>
        <taxon>Alteromonadales</taxon>
        <taxon>Pseudoalteromonadaceae</taxon>
        <taxon>Pseudoalteromonas</taxon>
    </lineage>
</organism>
<sequence>MKIYTARQAVLNSKKRLVAYELLFRNSRANSFPEIDPVIATSKLIADSQFIIGLRRLTSGKKALIKFHHQGILQKQPELLPNTDFIVEVMTDFIPNPEVYEACRNLFHKNYTLALDPFTPHFDWQPYCNLCRLVKFDISRTPLNSVIADIHKLKQLKNIKLMATKIETHEDFELAKELGFDYFQGYFLCKPQLIEQPDMVSHAQTVVLLYTELVKEELNYDRIANLVEQDPALCYKLMRFINSGLFPLREEINSIKQGLIYLGDQNAKRFLNLVVTAHFAKDKPHELIRMSTIRAKFCDVIAQKVAPSLKSKSFLVGLFSLLDAIFDRSMEVILKQLPLGKDITDALIGEENINRNILELVLSYESGSWQKIESQCNKLKIDQADLPAFYYEAIKWSDILYNCTQDPL</sequence>
<dbReference type="SUPFAM" id="SSF141868">
    <property type="entry name" value="EAL domain-like"/>
    <property type="match status" value="1"/>
</dbReference>
<dbReference type="SUPFAM" id="SSF109604">
    <property type="entry name" value="HD-domain/PDEase-like"/>
    <property type="match status" value="1"/>
</dbReference>